<dbReference type="Proteomes" id="UP001222770">
    <property type="component" value="Unassembled WGS sequence"/>
</dbReference>
<keyword evidence="3" id="KW-1185">Reference proteome</keyword>
<feature type="chain" id="PRO_5045643739" evidence="1">
    <location>
        <begin position="28"/>
        <end position="183"/>
    </location>
</feature>
<dbReference type="RefSeq" id="WP_277279397.1">
    <property type="nucleotide sequence ID" value="NZ_JAROCY010000015.1"/>
</dbReference>
<evidence type="ECO:0000256" key="1">
    <source>
        <dbReference type="SAM" id="SignalP"/>
    </source>
</evidence>
<dbReference type="Pfam" id="PF14352">
    <property type="entry name" value="DUF4402"/>
    <property type="match status" value="1"/>
</dbReference>
<comment type="caution">
    <text evidence="2">The sequence shown here is derived from an EMBL/GenBank/DDBJ whole genome shotgun (WGS) entry which is preliminary data.</text>
</comment>
<dbReference type="InterPro" id="IPR025514">
    <property type="entry name" value="DUF4402"/>
</dbReference>
<reference evidence="2 3" key="1">
    <citation type="submission" date="2023-03" db="EMBL/GenBank/DDBJ databases">
        <title>Novosphingobium cyanobacteriorum sp. nov., isolated from a eutrophic reservoir during the Microcystis bloom period.</title>
        <authorList>
            <person name="Kang M."/>
            <person name="Le V."/>
            <person name="Ko S.-R."/>
            <person name="Lee S.-A."/>
            <person name="Ahn C.-Y."/>
        </authorList>
    </citation>
    <scope>NUCLEOTIDE SEQUENCE [LARGE SCALE GENOMIC DNA]</scope>
    <source>
        <strain evidence="2 3">HBC54</strain>
    </source>
</reference>
<protein>
    <submittedName>
        <fullName evidence="2">DUF4402 domain-containing protein</fullName>
    </submittedName>
</protein>
<evidence type="ECO:0000313" key="3">
    <source>
        <dbReference type="Proteomes" id="UP001222770"/>
    </source>
</evidence>
<keyword evidence="1" id="KW-0732">Signal</keyword>
<feature type="signal peptide" evidence="1">
    <location>
        <begin position="1"/>
        <end position="27"/>
    </location>
</feature>
<dbReference type="EMBL" id="JAROCY010000015">
    <property type="protein sequence ID" value="MDF8334622.1"/>
    <property type="molecule type" value="Genomic_DNA"/>
</dbReference>
<sequence>MASRIFQAWTGCALVAAALLCSAGVRAAEVAVTYDTALRYGRFVVPGTTGSRTVAASGTVTDSGVLPIAGYPVGPGQFTVSYDRESSKGGQTLAIVMLLQLTGGQTVTSGGVSGRIAQFNTDLGGLGSLLPGATMSLSLVSCRTQVCSRSFRVGGRLEVTRNFGGATLAIPVTLTATLLSVAN</sequence>
<organism evidence="2 3">
    <name type="scientific">Novosphingobium cyanobacteriorum</name>
    <dbReference type="NCBI Taxonomy" id="3024215"/>
    <lineage>
        <taxon>Bacteria</taxon>
        <taxon>Pseudomonadati</taxon>
        <taxon>Pseudomonadota</taxon>
        <taxon>Alphaproteobacteria</taxon>
        <taxon>Sphingomonadales</taxon>
        <taxon>Sphingomonadaceae</taxon>
        <taxon>Novosphingobium</taxon>
    </lineage>
</organism>
<gene>
    <name evidence="2" type="ORF">POM99_15545</name>
</gene>
<accession>A0ABT6CQF4</accession>
<name>A0ABT6CQF4_9SPHN</name>
<evidence type="ECO:0000313" key="2">
    <source>
        <dbReference type="EMBL" id="MDF8334622.1"/>
    </source>
</evidence>
<proteinExistence type="predicted"/>